<dbReference type="Gene3D" id="2.40.50.660">
    <property type="match status" value="1"/>
</dbReference>
<dbReference type="AlphaFoldDB" id="A0A8J7L369"/>
<evidence type="ECO:0000256" key="1">
    <source>
        <dbReference type="SAM" id="Phobius"/>
    </source>
</evidence>
<dbReference type="InterPro" id="IPR019635">
    <property type="entry name" value="DUF2500"/>
</dbReference>
<protein>
    <submittedName>
        <fullName evidence="2">DUF2500 domain-containing protein</fullName>
    </submittedName>
</protein>
<dbReference type="EMBL" id="JAEAGR010000015">
    <property type="protein sequence ID" value="MBH1941933.1"/>
    <property type="molecule type" value="Genomic_DNA"/>
</dbReference>
<keyword evidence="1" id="KW-1133">Transmembrane helix</keyword>
<dbReference type="Pfam" id="PF10694">
    <property type="entry name" value="DUF2500"/>
    <property type="match status" value="1"/>
</dbReference>
<dbReference type="Proteomes" id="UP000623269">
    <property type="component" value="Unassembled WGS sequence"/>
</dbReference>
<feature type="transmembrane region" description="Helical" evidence="1">
    <location>
        <begin position="6"/>
        <end position="25"/>
    </location>
</feature>
<sequence>MFNFFPIIFGIIFFLIIGVFVVVIVKGLTQWNKNNNSPVLTVEAKVVAKRADVSHHTHHNTDSTGMHHTSSSTTYYVTFQVESGDRMELHVPNSEYGMLVEGDEGRLTFQGTRFKGFERAY</sequence>
<reference evidence="2" key="1">
    <citation type="submission" date="2020-12" db="EMBL/GenBank/DDBJ databases">
        <title>M. sibirica DSM 26468T genome.</title>
        <authorList>
            <person name="Thieme N."/>
            <person name="Rettenmaier R."/>
            <person name="Zverlov V."/>
            <person name="Liebl W."/>
        </authorList>
    </citation>
    <scope>NUCLEOTIDE SEQUENCE</scope>
    <source>
        <strain evidence="2">DSM 26468</strain>
    </source>
</reference>
<accession>A0A8J7L369</accession>
<evidence type="ECO:0000313" key="2">
    <source>
        <dbReference type="EMBL" id="MBH1941933.1"/>
    </source>
</evidence>
<evidence type="ECO:0000313" key="3">
    <source>
        <dbReference type="Proteomes" id="UP000623269"/>
    </source>
</evidence>
<keyword evidence="1" id="KW-0812">Transmembrane</keyword>
<keyword evidence="3" id="KW-1185">Reference proteome</keyword>
<gene>
    <name evidence="2" type="ORF">I5677_13605</name>
</gene>
<organism evidence="2 3">
    <name type="scientific">Mobilitalea sibirica</name>
    <dbReference type="NCBI Taxonomy" id="1462919"/>
    <lineage>
        <taxon>Bacteria</taxon>
        <taxon>Bacillati</taxon>
        <taxon>Bacillota</taxon>
        <taxon>Clostridia</taxon>
        <taxon>Lachnospirales</taxon>
        <taxon>Lachnospiraceae</taxon>
        <taxon>Mobilitalea</taxon>
    </lineage>
</organism>
<keyword evidence="1" id="KW-0472">Membrane</keyword>
<comment type="caution">
    <text evidence="2">The sequence shown here is derived from an EMBL/GenBank/DDBJ whole genome shotgun (WGS) entry which is preliminary data.</text>
</comment>
<proteinExistence type="predicted"/>
<name>A0A8J7L369_9FIRM</name>